<feature type="compositionally biased region" description="Polar residues" evidence="1">
    <location>
        <begin position="51"/>
        <end position="61"/>
    </location>
</feature>
<dbReference type="RefSeq" id="XP_024739562.1">
    <property type="nucleotide sequence ID" value="XM_024879796.1"/>
</dbReference>
<sequence>MKTRRAADPVPNIDDDEASSAYIDSTAVPASDPNDSSSTHTSVKHDRSRHSSTPCPASPSNDAILLTTTSNESLTLTTNIQRAYQSTVSNPPTRIDDHFGRHPRGPDAIAAFPNNVTNINPPNYTWIRGSSNYTLCHKTSGEPTQALLWMVGNIENHSLDAATTYENWTVNVLLPTDADKALDNLLKTGPWKTFTKPNRYSILRTKATLAAIKDDLFDEDDEVLASLGQAITAKDPFPYTYNGSMMVKGGTVPTAGYDATNFVNQTSIAVEVSILGYQIEGKKPGYSFDMREVYYLGNPPRNTTITPTKKRRGGCIISPRRRKAIVFNANTSIFS</sequence>
<dbReference type="OrthoDB" id="3530807at2759"/>
<feature type="region of interest" description="Disordered" evidence="1">
    <location>
        <begin position="1"/>
        <end position="62"/>
    </location>
</feature>
<dbReference type="Proteomes" id="UP000235371">
    <property type="component" value="Unassembled WGS sequence"/>
</dbReference>
<dbReference type="GeneID" id="36587873"/>
<organism evidence="2 3">
    <name type="scientific">Hyaloscypha bicolor E</name>
    <dbReference type="NCBI Taxonomy" id="1095630"/>
    <lineage>
        <taxon>Eukaryota</taxon>
        <taxon>Fungi</taxon>
        <taxon>Dikarya</taxon>
        <taxon>Ascomycota</taxon>
        <taxon>Pezizomycotina</taxon>
        <taxon>Leotiomycetes</taxon>
        <taxon>Helotiales</taxon>
        <taxon>Hyaloscyphaceae</taxon>
        <taxon>Hyaloscypha</taxon>
        <taxon>Hyaloscypha bicolor</taxon>
    </lineage>
</organism>
<feature type="region of interest" description="Disordered" evidence="1">
    <location>
        <begin position="84"/>
        <end position="106"/>
    </location>
</feature>
<proteinExistence type="predicted"/>
<evidence type="ECO:0000313" key="3">
    <source>
        <dbReference type="Proteomes" id="UP000235371"/>
    </source>
</evidence>
<reference evidence="2 3" key="1">
    <citation type="submission" date="2016-04" db="EMBL/GenBank/DDBJ databases">
        <title>A degradative enzymes factory behind the ericoid mycorrhizal symbiosis.</title>
        <authorList>
            <consortium name="DOE Joint Genome Institute"/>
            <person name="Martino E."/>
            <person name="Morin E."/>
            <person name="Grelet G."/>
            <person name="Kuo A."/>
            <person name="Kohler A."/>
            <person name="Daghino S."/>
            <person name="Barry K."/>
            <person name="Choi C."/>
            <person name="Cichocki N."/>
            <person name="Clum A."/>
            <person name="Copeland A."/>
            <person name="Hainaut M."/>
            <person name="Haridas S."/>
            <person name="Labutti K."/>
            <person name="Lindquist E."/>
            <person name="Lipzen A."/>
            <person name="Khouja H.-R."/>
            <person name="Murat C."/>
            <person name="Ohm R."/>
            <person name="Olson A."/>
            <person name="Spatafora J."/>
            <person name="Veneault-Fourrey C."/>
            <person name="Henrissat B."/>
            <person name="Grigoriev I."/>
            <person name="Martin F."/>
            <person name="Perotto S."/>
        </authorList>
    </citation>
    <scope>NUCLEOTIDE SEQUENCE [LARGE SCALE GENOMIC DNA]</scope>
    <source>
        <strain evidence="2 3">E</strain>
    </source>
</reference>
<evidence type="ECO:0000256" key="1">
    <source>
        <dbReference type="SAM" id="MobiDB-lite"/>
    </source>
</evidence>
<gene>
    <name evidence="2" type="ORF">K444DRAFT_610694</name>
</gene>
<name>A0A2J6TI66_9HELO</name>
<keyword evidence="3" id="KW-1185">Reference proteome</keyword>
<protein>
    <submittedName>
        <fullName evidence="2">Uncharacterized protein</fullName>
    </submittedName>
</protein>
<dbReference type="EMBL" id="KZ613783">
    <property type="protein sequence ID" value="PMD62658.1"/>
    <property type="molecule type" value="Genomic_DNA"/>
</dbReference>
<accession>A0A2J6TI66</accession>
<dbReference type="AlphaFoldDB" id="A0A2J6TI66"/>
<evidence type="ECO:0000313" key="2">
    <source>
        <dbReference type="EMBL" id="PMD62658.1"/>
    </source>
</evidence>
<dbReference type="InParanoid" id="A0A2J6TI66"/>